<dbReference type="PROSITE" id="PS51387">
    <property type="entry name" value="FAD_PCMH"/>
    <property type="match status" value="1"/>
</dbReference>
<dbReference type="EMBL" id="KQ947415">
    <property type="protein sequence ID" value="KUJ17209.1"/>
    <property type="molecule type" value="Genomic_DNA"/>
</dbReference>
<dbReference type="SUPFAM" id="SSF56176">
    <property type="entry name" value="FAD-binding/transporter-associated domain-like"/>
    <property type="match status" value="1"/>
</dbReference>
<dbReference type="InterPro" id="IPR050416">
    <property type="entry name" value="FAD-linked_Oxidoreductase"/>
</dbReference>
<evidence type="ECO:0000256" key="2">
    <source>
        <dbReference type="ARBA" id="ARBA00022630"/>
    </source>
</evidence>
<name>A0A194XAN5_MOLSC</name>
<organism evidence="6 7">
    <name type="scientific">Mollisia scopiformis</name>
    <name type="common">Conifer needle endophyte fungus</name>
    <name type="synonym">Phialocephala scopiformis</name>
    <dbReference type="NCBI Taxonomy" id="149040"/>
    <lineage>
        <taxon>Eukaryota</taxon>
        <taxon>Fungi</taxon>
        <taxon>Dikarya</taxon>
        <taxon>Ascomycota</taxon>
        <taxon>Pezizomycotina</taxon>
        <taxon>Leotiomycetes</taxon>
        <taxon>Helotiales</taxon>
        <taxon>Mollisiaceae</taxon>
        <taxon>Mollisia</taxon>
    </lineage>
</organism>
<dbReference type="GO" id="GO:0016491">
    <property type="term" value="F:oxidoreductase activity"/>
    <property type="evidence" value="ECO:0007669"/>
    <property type="project" value="UniProtKB-KW"/>
</dbReference>
<proteinExistence type="inferred from homology"/>
<gene>
    <name evidence="6" type="ORF">LY89DRAFT_669617</name>
</gene>
<evidence type="ECO:0000256" key="3">
    <source>
        <dbReference type="ARBA" id="ARBA00022827"/>
    </source>
</evidence>
<dbReference type="InParanoid" id="A0A194XAN5"/>
<dbReference type="PANTHER" id="PTHR42973:SF13">
    <property type="entry name" value="FAD-BINDING PCMH-TYPE DOMAIN-CONTAINING PROTEIN"/>
    <property type="match status" value="1"/>
</dbReference>
<reference evidence="6 7" key="1">
    <citation type="submission" date="2015-10" db="EMBL/GenBank/DDBJ databases">
        <title>Full genome of DAOMC 229536 Phialocephala scopiformis, a fungal endophyte of spruce producing the potent anti-insectan compound rugulosin.</title>
        <authorList>
            <consortium name="DOE Joint Genome Institute"/>
            <person name="Walker A.K."/>
            <person name="Frasz S.L."/>
            <person name="Seifert K.A."/>
            <person name="Miller J.D."/>
            <person name="Mondo S.J."/>
            <person name="Labutti K."/>
            <person name="Lipzen A."/>
            <person name="Dockter R."/>
            <person name="Kennedy M."/>
            <person name="Grigoriev I.V."/>
            <person name="Spatafora J.W."/>
        </authorList>
    </citation>
    <scope>NUCLEOTIDE SEQUENCE [LARGE SCALE GENOMIC DNA]</scope>
    <source>
        <strain evidence="6 7">CBS 120377</strain>
    </source>
</reference>
<evidence type="ECO:0000256" key="1">
    <source>
        <dbReference type="ARBA" id="ARBA00005466"/>
    </source>
</evidence>
<dbReference type="InterPro" id="IPR036318">
    <property type="entry name" value="FAD-bd_PCMH-like_sf"/>
</dbReference>
<dbReference type="GO" id="GO:0071949">
    <property type="term" value="F:FAD binding"/>
    <property type="evidence" value="ECO:0007669"/>
    <property type="project" value="InterPro"/>
</dbReference>
<dbReference type="KEGG" id="psco:LY89DRAFT_669617"/>
<keyword evidence="3" id="KW-0274">FAD</keyword>
<dbReference type="OrthoDB" id="2151789at2759"/>
<dbReference type="Proteomes" id="UP000070700">
    <property type="component" value="Unassembled WGS sequence"/>
</dbReference>
<dbReference type="InterPro" id="IPR016166">
    <property type="entry name" value="FAD-bd_PCMH"/>
</dbReference>
<dbReference type="GeneID" id="28822836"/>
<dbReference type="PANTHER" id="PTHR42973">
    <property type="entry name" value="BINDING OXIDOREDUCTASE, PUTATIVE (AFU_ORTHOLOGUE AFUA_1G17690)-RELATED"/>
    <property type="match status" value="1"/>
</dbReference>
<keyword evidence="2" id="KW-0285">Flavoprotein</keyword>
<evidence type="ECO:0000256" key="4">
    <source>
        <dbReference type="ARBA" id="ARBA00023002"/>
    </source>
</evidence>
<accession>A0A194XAN5</accession>
<evidence type="ECO:0000313" key="7">
    <source>
        <dbReference type="Proteomes" id="UP000070700"/>
    </source>
</evidence>
<comment type="similarity">
    <text evidence="1">Belongs to the oxygen-dependent FAD-linked oxidoreductase family.</text>
</comment>
<evidence type="ECO:0000313" key="6">
    <source>
        <dbReference type="EMBL" id="KUJ17209.1"/>
    </source>
</evidence>
<protein>
    <submittedName>
        <fullName evidence="6">FAD-binding domain-containing protein</fullName>
    </submittedName>
</protein>
<dbReference type="RefSeq" id="XP_018071564.1">
    <property type="nucleotide sequence ID" value="XM_018213110.1"/>
</dbReference>
<dbReference type="AlphaFoldDB" id="A0A194XAN5"/>
<feature type="domain" description="FAD-binding PCMH-type" evidence="5">
    <location>
        <begin position="1"/>
        <end position="149"/>
    </location>
</feature>
<keyword evidence="4" id="KW-0560">Oxidoreductase</keyword>
<dbReference type="Gene3D" id="3.30.465.10">
    <property type="match status" value="1"/>
</dbReference>
<dbReference type="InterPro" id="IPR016169">
    <property type="entry name" value="FAD-bd_PCMH_sub2"/>
</dbReference>
<dbReference type="InterPro" id="IPR006094">
    <property type="entry name" value="Oxid_FAD_bind_N"/>
</dbReference>
<sequence>MPKTAADVSLIVKALFKSNERFAIKAGGHNPNRHFSSVESGILINLRDLKEITYDAASSTVRIGPGNRWADVVKALELFNVTVVGGRIGSVGVGGYLLGSGGNMIFHSKKTDQILTAVRNFVEDCQDPRAAIIATNFLVLRAHVSFWAIFLFYDGPQPPPGTFDSFTEIGPMRETCRTTTYVKLLTKFDNFIFTGQSYSIATETSPLPDRKCGLKVMRSYYDSLDRIVMEFDMSNLRPSQASRVDAALVEIYAGIREKVQGFIADGTLPDAHLPLFMNDANYQQDYFGRLRPETLAFAKAVRDEVDPDGIFRERTGGFKM</sequence>
<evidence type="ECO:0000259" key="5">
    <source>
        <dbReference type="PROSITE" id="PS51387"/>
    </source>
</evidence>
<dbReference type="Pfam" id="PF01565">
    <property type="entry name" value="FAD_binding_4"/>
    <property type="match status" value="1"/>
</dbReference>
<keyword evidence="7" id="KW-1185">Reference proteome</keyword>